<name>A0A9X2L4B6_9BACT</name>
<accession>A0A9X2L4B6</accession>
<protein>
    <submittedName>
        <fullName evidence="1">Uncharacterized protein</fullName>
    </submittedName>
</protein>
<sequence>MVSCNLLTVDEEASDYPTTFPAIEFSELDKMNQEYQAANDGHICSTLNKYGFTGYSEIFFENGESPCANRDVVRVEIHQTDSLIAAAKAALLKNSTYTGVNDTSKLMITELLPISGCTICEGPGLNNVPIELKITFAEQTIDSNKVVGTDITVVTDAEGVSRIWGNWYSDFESPDFVNFGYEEVQSGMVGWQIDMRRFTGEEAIYTVQENDISGKPERVYLPIENESEQQLEIRTCWAIPVSYSGNSAFNGWIAYVDIEEGFLVDMRAR</sequence>
<comment type="caution">
    <text evidence="1">The sequence shown here is derived from an EMBL/GenBank/DDBJ whole genome shotgun (WGS) entry which is preliminary data.</text>
</comment>
<dbReference type="RefSeq" id="WP_255134919.1">
    <property type="nucleotide sequence ID" value="NZ_JANDBC010000002.1"/>
</dbReference>
<gene>
    <name evidence="1" type="ORF">NM125_10690</name>
</gene>
<reference evidence="1" key="1">
    <citation type="submission" date="2022-06" db="EMBL/GenBank/DDBJ databases">
        <title>Gracilimonas sp. CAU 1638 isolated from sea sediment.</title>
        <authorList>
            <person name="Kim W."/>
        </authorList>
    </citation>
    <scope>NUCLEOTIDE SEQUENCE</scope>
    <source>
        <strain evidence="1">CAU 1638</strain>
    </source>
</reference>
<proteinExistence type="predicted"/>
<organism evidence="1 2">
    <name type="scientific">Gracilimonas sediminicola</name>
    <dbReference type="NCBI Taxonomy" id="2952158"/>
    <lineage>
        <taxon>Bacteria</taxon>
        <taxon>Pseudomonadati</taxon>
        <taxon>Balneolota</taxon>
        <taxon>Balneolia</taxon>
        <taxon>Balneolales</taxon>
        <taxon>Balneolaceae</taxon>
        <taxon>Gracilimonas</taxon>
    </lineage>
</organism>
<dbReference type="EMBL" id="JANDBC010000002">
    <property type="protein sequence ID" value="MCP9292044.1"/>
    <property type="molecule type" value="Genomic_DNA"/>
</dbReference>
<evidence type="ECO:0000313" key="1">
    <source>
        <dbReference type="EMBL" id="MCP9292044.1"/>
    </source>
</evidence>
<keyword evidence="2" id="KW-1185">Reference proteome</keyword>
<dbReference type="Proteomes" id="UP001139125">
    <property type="component" value="Unassembled WGS sequence"/>
</dbReference>
<evidence type="ECO:0000313" key="2">
    <source>
        <dbReference type="Proteomes" id="UP001139125"/>
    </source>
</evidence>
<dbReference type="AlphaFoldDB" id="A0A9X2L4B6"/>